<proteinExistence type="predicted"/>
<sequence length="377" mass="40362">MRLDWAIAVIVAVFSLAEEIGGRTGEPDRAHPALWIGLAVASAALVAVRRRAPFAVLAVYTVFGGLAIPLSEETLGAWQFYVELLLLFTLMAEVPPRSRRTPAGLALALGFVAVIVFTEAPVGPGDVAIALVMTGVAAGAGFAVQRYREVAAQAQERGALLAREAVNEERNRIARELHDIVAHSVSVMVMQSGAVRRCLDEEQAREREALTVVEEAGREAVHELRRMLGVLRSGHEPGVNVPQPSLARLEELVDQVRVAGLDVKLDVRGEPSPLSAGLELSAYRIIQEALTNTLKHAGPTRVTVTVAHRHRELCLEITDEGPAPGSPSGHGPQERRGQGGQGHGLIGMRERVALFDGWLEARPLPGGGFTVRATLPA</sequence>
<dbReference type="SMART" id="SM00387">
    <property type="entry name" value="HATPase_c"/>
    <property type="match status" value="1"/>
</dbReference>
<feature type="transmembrane region" description="Helical" evidence="10">
    <location>
        <begin position="104"/>
        <end position="122"/>
    </location>
</feature>
<dbReference type="PANTHER" id="PTHR24421:SF10">
    <property type="entry name" value="NITRATE_NITRITE SENSOR PROTEIN NARQ"/>
    <property type="match status" value="1"/>
</dbReference>
<evidence type="ECO:0000256" key="10">
    <source>
        <dbReference type="SAM" id="Phobius"/>
    </source>
</evidence>
<dbReference type="Gene3D" id="1.20.5.1930">
    <property type="match status" value="1"/>
</dbReference>
<evidence type="ECO:0000256" key="2">
    <source>
        <dbReference type="ARBA" id="ARBA00012438"/>
    </source>
</evidence>
<dbReference type="RefSeq" id="WP_379575850.1">
    <property type="nucleotide sequence ID" value="NZ_JBHUFV010000047.1"/>
</dbReference>
<dbReference type="GO" id="GO:0016301">
    <property type="term" value="F:kinase activity"/>
    <property type="evidence" value="ECO:0007669"/>
    <property type="project" value="UniProtKB-KW"/>
</dbReference>
<dbReference type="EMBL" id="JBHUFV010000047">
    <property type="protein sequence ID" value="MFD1935731.1"/>
    <property type="molecule type" value="Genomic_DNA"/>
</dbReference>
<feature type="transmembrane region" description="Helical" evidence="10">
    <location>
        <begin position="54"/>
        <end position="70"/>
    </location>
</feature>
<evidence type="ECO:0000256" key="5">
    <source>
        <dbReference type="ARBA" id="ARBA00022741"/>
    </source>
</evidence>
<comment type="catalytic activity">
    <reaction evidence="1">
        <text>ATP + protein L-histidine = ADP + protein N-phospho-L-histidine.</text>
        <dbReference type="EC" id="2.7.13.3"/>
    </reaction>
</comment>
<evidence type="ECO:0000256" key="9">
    <source>
        <dbReference type="SAM" id="MobiDB-lite"/>
    </source>
</evidence>
<dbReference type="Pfam" id="PF07730">
    <property type="entry name" value="HisKA_3"/>
    <property type="match status" value="1"/>
</dbReference>
<feature type="compositionally biased region" description="Low complexity" evidence="9">
    <location>
        <begin position="321"/>
        <end position="331"/>
    </location>
</feature>
<gene>
    <name evidence="12" type="ORF">ACFSKW_30095</name>
</gene>
<evidence type="ECO:0000256" key="8">
    <source>
        <dbReference type="ARBA" id="ARBA00023012"/>
    </source>
</evidence>
<keyword evidence="3" id="KW-0597">Phosphoprotein</keyword>
<dbReference type="InterPro" id="IPR003594">
    <property type="entry name" value="HATPase_dom"/>
</dbReference>
<comment type="caution">
    <text evidence="12">The sequence shown here is derived from an EMBL/GenBank/DDBJ whole genome shotgun (WGS) entry which is preliminary data.</text>
</comment>
<reference evidence="13" key="1">
    <citation type="journal article" date="2019" name="Int. J. Syst. Evol. Microbiol.">
        <title>The Global Catalogue of Microorganisms (GCM) 10K type strain sequencing project: providing services to taxonomists for standard genome sequencing and annotation.</title>
        <authorList>
            <consortium name="The Broad Institute Genomics Platform"/>
            <consortium name="The Broad Institute Genome Sequencing Center for Infectious Disease"/>
            <person name="Wu L."/>
            <person name="Ma J."/>
        </authorList>
    </citation>
    <scope>NUCLEOTIDE SEQUENCE [LARGE SCALE GENOMIC DNA]</scope>
    <source>
        <strain evidence="13">ICMP 6774ER</strain>
    </source>
</reference>
<dbReference type="CDD" id="cd16917">
    <property type="entry name" value="HATPase_UhpB-NarQ-NarX-like"/>
    <property type="match status" value="1"/>
</dbReference>
<dbReference type="SUPFAM" id="SSF55874">
    <property type="entry name" value="ATPase domain of HSP90 chaperone/DNA topoisomerase II/histidine kinase"/>
    <property type="match status" value="1"/>
</dbReference>
<organism evidence="12 13">
    <name type="scientific">Nonomuraea mangrovi</name>
    <dbReference type="NCBI Taxonomy" id="2316207"/>
    <lineage>
        <taxon>Bacteria</taxon>
        <taxon>Bacillati</taxon>
        <taxon>Actinomycetota</taxon>
        <taxon>Actinomycetes</taxon>
        <taxon>Streptosporangiales</taxon>
        <taxon>Streptosporangiaceae</taxon>
        <taxon>Nonomuraea</taxon>
    </lineage>
</organism>
<evidence type="ECO:0000256" key="7">
    <source>
        <dbReference type="ARBA" id="ARBA00022840"/>
    </source>
</evidence>
<name>A0ABW4T1U8_9ACTN</name>
<dbReference type="Proteomes" id="UP001597368">
    <property type="component" value="Unassembled WGS sequence"/>
</dbReference>
<feature type="domain" description="Histidine kinase/HSP90-like ATPase" evidence="11">
    <location>
        <begin position="277"/>
        <end position="377"/>
    </location>
</feature>
<feature type="region of interest" description="Disordered" evidence="9">
    <location>
        <begin position="318"/>
        <end position="343"/>
    </location>
</feature>
<keyword evidence="10" id="KW-0812">Transmembrane</keyword>
<keyword evidence="6 12" id="KW-0418">Kinase</keyword>
<dbReference type="InterPro" id="IPR011712">
    <property type="entry name" value="Sig_transdc_His_kin_sub3_dim/P"/>
</dbReference>
<protein>
    <recommendedName>
        <fullName evidence="2">histidine kinase</fullName>
        <ecNumber evidence="2">2.7.13.3</ecNumber>
    </recommendedName>
</protein>
<dbReference type="Pfam" id="PF02518">
    <property type="entry name" value="HATPase_c"/>
    <property type="match status" value="1"/>
</dbReference>
<keyword evidence="8" id="KW-0902">Two-component regulatory system</keyword>
<keyword evidence="10" id="KW-0472">Membrane</keyword>
<keyword evidence="4" id="KW-0808">Transferase</keyword>
<keyword evidence="5" id="KW-0547">Nucleotide-binding</keyword>
<evidence type="ECO:0000256" key="4">
    <source>
        <dbReference type="ARBA" id="ARBA00022679"/>
    </source>
</evidence>
<feature type="transmembrane region" description="Helical" evidence="10">
    <location>
        <begin position="76"/>
        <end position="92"/>
    </location>
</feature>
<evidence type="ECO:0000256" key="1">
    <source>
        <dbReference type="ARBA" id="ARBA00000085"/>
    </source>
</evidence>
<dbReference type="InterPro" id="IPR050482">
    <property type="entry name" value="Sensor_HK_TwoCompSys"/>
</dbReference>
<dbReference type="PANTHER" id="PTHR24421">
    <property type="entry name" value="NITRATE/NITRITE SENSOR PROTEIN NARX-RELATED"/>
    <property type="match status" value="1"/>
</dbReference>
<feature type="transmembrane region" description="Helical" evidence="10">
    <location>
        <begin position="33"/>
        <end position="49"/>
    </location>
</feature>
<accession>A0ABW4T1U8</accession>
<keyword evidence="13" id="KW-1185">Reference proteome</keyword>
<dbReference type="EC" id="2.7.13.3" evidence="2"/>
<dbReference type="Gene3D" id="3.30.565.10">
    <property type="entry name" value="Histidine kinase-like ATPase, C-terminal domain"/>
    <property type="match status" value="1"/>
</dbReference>
<dbReference type="InterPro" id="IPR036890">
    <property type="entry name" value="HATPase_C_sf"/>
</dbReference>
<evidence type="ECO:0000256" key="6">
    <source>
        <dbReference type="ARBA" id="ARBA00022777"/>
    </source>
</evidence>
<evidence type="ECO:0000256" key="3">
    <source>
        <dbReference type="ARBA" id="ARBA00022553"/>
    </source>
</evidence>
<evidence type="ECO:0000259" key="11">
    <source>
        <dbReference type="SMART" id="SM00387"/>
    </source>
</evidence>
<evidence type="ECO:0000313" key="13">
    <source>
        <dbReference type="Proteomes" id="UP001597368"/>
    </source>
</evidence>
<evidence type="ECO:0000313" key="12">
    <source>
        <dbReference type="EMBL" id="MFD1935731.1"/>
    </source>
</evidence>
<feature type="transmembrane region" description="Helical" evidence="10">
    <location>
        <begin position="128"/>
        <end position="147"/>
    </location>
</feature>
<keyword evidence="7" id="KW-0067">ATP-binding</keyword>
<keyword evidence="10" id="KW-1133">Transmembrane helix</keyword>